<dbReference type="EMBL" id="MK234886">
    <property type="protein sequence ID" value="QAU03650.1"/>
    <property type="molecule type" value="Genomic_DNA"/>
</dbReference>
<evidence type="ECO:0000313" key="2">
    <source>
        <dbReference type="Proteomes" id="UP000290498"/>
    </source>
</evidence>
<sequence length="93" mass="10991">MRRLKMNKLNFIRTTLSNLDKDIKALVEKFGTNPNGNAVNALVKKYEALAYETDFWWNGEYSTHTKDKSGNWLKIQENRIDFRDIINRRVKIA</sequence>
<dbReference type="RefSeq" id="YP_010100318.1">
    <property type="nucleotide sequence ID" value="NC_055782.1"/>
</dbReference>
<protein>
    <submittedName>
        <fullName evidence="1">Uncharacterized protein</fullName>
    </submittedName>
</protein>
<proteinExistence type="predicted"/>
<keyword evidence="2" id="KW-1185">Reference proteome</keyword>
<dbReference type="Proteomes" id="UP000290498">
    <property type="component" value="Segment"/>
</dbReference>
<reference evidence="1 2" key="1">
    <citation type="submission" date="2018-11" db="EMBL/GenBank/DDBJ databases">
        <authorList>
            <person name="Ji L."/>
        </authorList>
    </citation>
    <scope>NUCLEOTIDE SEQUENCE [LARGE SCALE GENOMIC DNA]</scope>
</reference>
<organism evidence="1 2">
    <name type="scientific">Escherichia phage AnYang</name>
    <dbReference type="NCBI Taxonomy" id="2499909"/>
    <lineage>
        <taxon>Viruses</taxon>
        <taxon>Duplodnaviria</taxon>
        <taxon>Heunggongvirae</taxon>
        <taxon>Uroviricota</taxon>
        <taxon>Caudoviricetes</taxon>
        <taxon>Pantevenvirales</taxon>
        <taxon>Straboviridae</taxon>
        <taxon>Tevenvirinae</taxon>
        <taxon>Dhakavirus</taxon>
        <taxon>Dhakavirus anyang</taxon>
    </lineage>
</organism>
<evidence type="ECO:0000313" key="1">
    <source>
        <dbReference type="EMBL" id="QAU03650.1"/>
    </source>
</evidence>
<accession>A0A410T4M3</accession>
<dbReference type="KEGG" id="vg:65118012"/>
<name>A0A410T4M3_9CAUD</name>
<dbReference type="GeneID" id="65118012"/>